<evidence type="ECO:0000313" key="2">
    <source>
        <dbReference type="Proteomes" id="UP000659388"/>
    </source>
</evidence>
<sequence length="57" mass="6704">MDFSKTFLKHNWEAILLWDSVFLLSGYGVIRTLKFVKYLSLIVIIEDYHSSESSFSQ</sequence>
<gene>
    <name evidence="1" type="ORF">JL102_06375</name>
</gene>
<accession>A0A937F3M7</accession>
<protein>
    <submittedName>
        <fullName evidence="1">Uncharacterized protein</fullName>
    </submittedName>
</protein>
<dbReference type="RefSeq" id="WP_202243430.1">
    <property type="nucleotide sequence ID" value="NZ_JAESIY010000003.1"/>
</dbReference>
<organism evidence="1 2">
    <name type="scientific">Fulvivirga sediminis</name>
    <dbReference type="NCBI Taxonomy" id="2803949"/>
    <lineage>
        <taxon>Bacteria</taxon>
        <taxon>Pseudomonadati</taxon>
        <taxon>Bacteroidota</taxon>
        <taxon>Cytophagia</taxon>
        <taxon>Cytophagales</taxon>
        <taxon>Fulvivirgaceae</taxon>
        <taxon>Fulvivirga</taxon>
    </lineage>
</organism>
<name>A0A937F3M7_9BACT</name>
<dbReference type="EMBL" id="JAESIY010000003">
    <property type="protein sequence ID" value="MBL3655746.1"/>
    <property type="molecule type" value="Genomic_DNA"/>
</dbReference>
<dbReference type="Proteomes" id="UP000659388">
    <property type="component" value="Unassembled WGS sequence"/>
</dbReference>
<dbReference type="AlphaFoldDB" id="A0A937F3M7"/>
<evidence type="ECO:0000313" key="1">
    <source>
        <dbReference type="EMBL" id="MBL3655746.1"/>
    </source>
</evidence>
<reference evidence="1" key="1">
    <citation type="submission" date="2021-01" db="EMBL/GenBank/DDBJ databases">
        <title>Fulvivirga kasyanovii gen. nov., sp nov., a novel member of the phylum Bacteroidetes isolated from seawater in a mussel farm.</title>
        <authorList>
            <person name="Zhao L.-H."/>
            <person name="Wang Z.-J."/>
        </authorList>
    </citation>
    <scope>NUCLEOTIDE SEQUENCE</scope>
    <source>
        <strain evidence="1">2943</strain>
    </source>
</reference>
<keyword evidence="2" id="KW-1185">Reference proteome</keyword>
<proteinExistence type="predicted"/>
<comment type="caution">
    <text evidence="1">The sequence shown here is derived from an EMBL/GenBank/DDBJ whole genome shotgun (WGS) entry which is preliminary data.</text>
</comment>